<comment type="caution">
    <text evidence="2">The sequence shown here is derived from an EMBL/GenBank/DDBJ whole genome shotgun (WGS) entry which is preliminary data.</text>
</comment>
<feature type="region of interest" description="Disordered" evidence="1">
    <location>
        <begin position="30"/>
        <end position="68"/>
    </location>
</feature>
<evidence type="ECO:0000256" key="1">
    <source>
        <dbReference type="SAM" id="MobiDB-lite"/>
    </source>
</evidence>
<keyword evidence="3" id="KW-1185">Reference proteome</keyword>
<organism evidence="2 3">
    <name type="scientific">Neurospora intermedia</name>
    <dbReference type="NCBI Taxonomy" id="5142"/>
    <lineage>
        <taxon>Eukaryota</taxon>
        <taxon>Fungi</taxon>
        <taxon>Dikarya</taxon>
        <taxon>Ascomycota</taxon>
        <taxon>Pezizomycotina</taxon>
        <taxon>Sordariomycetes</taxon>
        <taxon>Sordariomycetidae</taxon>
        <taxon>Sordariales</taxon>
        <taxon>Sordariaceae</taxon>
        <taxon>Neurospora</taxon>
    </lineage>
</organism>
<gene>
    <name evidence="2" type="ORF">QR685DRAFT_434283</name>
</gene>
<proteinExistence type="predicted"/>
<name>A0ABR3DNF7_NEUIN</name>
<evidence type="ECO:0000313" key="3">
    <source>
        <dbReference type="Proteomes" id="UP001451303"/>
    </source>
</evidence>
<accession>A0ABR3DNF7</accession>
<reference evidence="2 3" key="1">
    <citation type="submission" date="2023-09" db="EMBL/GenBank/DDBJ databases">
        <title>Multi-omics analysis of a traditional fermented food reveals byproduct-associated fungal strains for waste-to-food upcycling.</title>
        <authorList>
            <consortium name="Lawrence Berkeley National Laboratory"/>
            <person name="Rekdal V.M."/>
            <person name="Villalobos-Escobedo J.M."/>
            <person name="Rodriguez-Valeron N."/>
            <person name="Garcia M.O."/>
            <person name="Vasquez D.P."/>
            <person name="Damayanti I."/>
            <person name="Sorensen P.M."/>
            <person name="Baidoo E.E."/>
            <person name="De Carvalho A.C."/>
            <person name="Riley R."/>
            <person name="Lipzen A."/>
            <person name="He G."/>
            <person name="Yan M."/>
            <person name="Haridas S."/>
            <person name="Daum C."/>
            <person name="Yoshinaga Y."/>
            <person name="Ng V."/>
            <person name="Grigoriev I.V."/>
            <person name="Munk R."/>
            <person name="Nuraida L."/>
            <person name="Wijaya C.H."/>
            <person name="Morales P.-C."/>
            <person name="Keasling J.D."/>
        </authorList>
    </citation>
    <scope>NUCLEOTIDE SEQUENCE [LARGE SCALE GENOMIC DNA]</scope>
    <source>
        <strain evidence="2 3">FGSC 2613</strain>
    </source>
</reference>
<sequence length="68" mass="7165">MSMGNDKGLSACIPEKDSNVQIGRPATCAEWTTSEGPVSRSALRPPLSEPAVRSPAGSQELRINGQAR</sequence>
<dbReference type="Proteomes" id="UP001451303">
    <property type="component" value="Unassembled WGS sequence"/>
</dbReference>
<protein>
    <submittedName>
        <fullName evidence="2">Uncharacterized protein</fullName>
    </submittedName>
</protein>
<evidence type="ECO:0000313" key="2">
    <source>
        <dbReference type="EMBL" id="KAL0474195.1"/>
    </source>
</evidence>
<dbReference type="EMBL" id="JAVLET010000001">
    <property type="protein sequence ID" value="KAL0474195.1"/>
    <property type="molecule type" value="Genomic_DNA"/>
</dbReference>